<dbReference type="Pfam" id="PF02321">
    <property type="entry name" value="OEP"/>
    <property type="match status" value="2"/>
</dbReference>
<dbReference type="GO" id="GO:0009279">
    <property type="term" value="C:cell outer membrane"/>
    <property type="evidence" value="ECO:0007669"/>
    <property type="project" value="UniProtKB-SubCell"/>
</dbReference>
<dbReference type="RefSeq" id="WP_008237440.1">
    <property type="nucleotide sequence ID" value="NZ_AJJU01000003.1"/>
</dbReference>
<feature type="chain" id="PRO_5003635268" evidence="8">
    <location>
        <begin position="22"/>
        <end position="437"/>
    </location>
</feature>
<dbReference type="EMBL" id="AJJU01000003">
    <property type="protein sequence ID" value="EID75959.1"/>
    <property type="molecule type" value="Genomic_DNA"/>
</dbReference>
<keyword evidence="10" id="KW-1185">Reference proteome</keyword>
<dbReference type="InterPro" id="IPR003423">
    <property type="entry name" value="OMP_efflux"/>
</dbReference>
<evidence type="ECO:0000256" key="8">
    <source>
        <dbReference type="SAM" id="SignalP"/>
    </source>
</evidence>
<dbReference type="InterPro" id="IPR051906">
    <property type="entry name" value="TolC-like"/>
</dbReference>
<dbReference type="Gene3D" id="1.20.1600.10">
    <property type="entry name" value="Outer membrane efflux proteins (OEP)"/>
    <property type="match status" value="1"/>
</dbReference>
<dbReference type="STRING" id="946077.W5A_03414"/>
<sequence>MKRKTNYLLLFLVLMTGLVSAQETITISKAEVLLKVMENNIEIRMTEQDFIQSRADYRQSNAVFLPNITLSHTGYTTTNPLMAFGSKLNQEIISQSDFNPDLLNNPERITNFATKLEVQQPLLNIDGVLQRQAAKNKMEAVQLQGQRTKDYMVLKVEESYMQLQLAYKAINVLEKAYETALANKKMADDSFKQGYLQKADVLAVEVRVTDIQNQLLYAKSNVKNASDYLQFLMDEDNKTILIPSDDLIATTSLNEIESSLPKNRTDIQAMELATKAYKKAHQADNMAFLPRLNAFGSYELYDDKMFQADAKGYLIGAQLSWNILDGSKRIGKSQKSKAEYDKAELHYRQYISKSQMELEKAQRMFSDVENKLKLTKLAMQQSEESLRIRTNRFAQGLEKATELLQSETLYSQKQLEYLQTVYEYNYTLAYLQFLTKA</sequence>
<dbReference type="GO" id="GO:1990281">
    <property type="term" value="C:efflux pump complex"/>
    <property type="evidence" value="ECO:0007669"/>
    <property type="project" value="TreeGrafter"/>
</dbReference>
<dbReference type="OrthoDB" id="13803at2"/>
<feature type="signal peptide" evidence="8">
    <location>
        <begin position="1"/>
        <end position="21"/>
    </location>
</feature>
<dbReference type="eggNOG" id="COG1538">
    <property type="taxonomic scope" value="Bacteria"/>
</dbReference>
<evidence type="ECO:0000313" key="10">
    <source>
        <dbReference type="Proteomes" id="UP000005938"/>
    </source>
</evidence>
<dbReference type="Proteomes" id="UP000005938">
    <property type="component" value="Unassembled WGS sequence"/>
</dbReference>
<dbReference type="PANTHER" id="PTHR30026:SF20">
    <property type="entry name" value="OUTER MEMBRANE PROTEIN TOLC"/>
    <property type="match status" value="1"/>
</dbReference>
<keyword evidence="6" id="KW-0472">Membrane</keyword>
<evidence type="ECO:0000256" key="5">
    <source>
        <dbReference type="ARBA" id="ARBA00022692"/>
    </source>
</evidence>
<evidence type="ECO:0000256" key="7">
    <source>
        <dbReference type="ARBA" id="ARBA00023237"/>
    </source>
</evidence>
<keyword evidence="8" id="KW-0732">Signal</keyword>
<evidence type="ECO:0000256" key="6">
    <source>
        <dbReference type="ARBA" id="ARBA00023136"/>
    </source>
</evidence>
<evidence type="ECO:0000256" key="2">
    <source>
        <dbReference type="ARBA" id="ARBA00007613"/>
    </source>
</evidence>
<dbReference type="AlphaFoldDB" id="I0WHU3"/>
<comment type="subcellular location">
    <subcellularLocation>
        <location evidence="1">Cell outer membrane</location>
    </subcellularLocation>
</comment>
<reference evidence="9 10" key="1">
    <citation type="journal article" date="2012" name="J. Bacteriol.">
        <title>Genome Sequence of the Halotolerant Bacterium Imtechella halotolerans K1T.</title>
        <authorList>
            <person name="Kumar S."/>
            <person name="Vikram S."/>
            <person name="Subramanian S."/>
            <person name="Raghava G.P."/>
            <person name="Pinnaka A.K."/>
        </authorList>
    </citation>
    <scope>NUCLEOTIDE SEQUENCE [LARGE SCALE GENOMIC DNA]</scope>
    <source>
        <strain evidence="9 10">K1</strain>
    </source>
</reference>
<keyword evidence="3" id="KW-0813">Transport</keyword>
<name>I0WHU3_9FLAO</name>
<evidence type="ECO:0000256" key="4">
    <source>
        <dbReference type="ARBA" id="ARBA00022452"/>
    </source>
</evidence>
<dbReference type="GO" id="GO:0015288">
    <property type="term" value="F:porin activity"/>
    <property type="evidence" value="ECO:0007669"/>
    <property type="project" value="TreeGrafter"/>
</dbReference>
<gene>
    <name evidence="9" type="ORF">W5A_03414</name>
</gene>
<protein>
    <submittedName>
        <fullName evidence="9">Outer membrane efflux protein</fullName>
    </submittedName>
</protein>
<dbReference type="SUPFAM" id="SSF56954">
    <property type="entry name" value="Outer membrane efflux proteins (OEP)"/>
    <property type="match status" value="1"/>
</dbReference>
<comment type="caution">
    <text evidence="9">The sequence shown here is derived from an EMBL/GenBank/DDBJ whole genome shotgun (WGS) entry which is preliminary data.</text>
</comment>
<dbReference type="PANTHER" id="PTHR30026">
    <property type="entry name" value="OUTER MEMBRANE PROTEIN TOLC"/>
    <property type="match status" value="1"/>
</dbReference>
<keyword evidence="4" id="KW-1134">Transmembrane beta strand</keyword>
<proteinExistence type="inferred from homology"/>
<keyword evidence="5" id="KW-0812">Transmembrane</keyword>
<accession>I0WHU3</accession>
<evidence type="ECO:0000313" key="9">
    <source>
        <dbReference type="EMBL" id="EID75959.1"/>
    </source>
</evidence>
<dbReference type="PATRIC" id="fig|946077.3.peg.693"/>
<keyword evidence="7" id="KW-0998">Cell outer membrane</keyword>
<dbReference type="GO" id="GO:0015562">
    <property type="term" value="F:efflux transmembrane transporter activity"/>
    <property type="evidence" value="ECO:0007669"/>
    <property type="project" value="InterPro"/>
</dbReference>
<evidence type="ECO:0000256" key="1">
    <source>
        <dbReference type="ARBA" id="ARBA00004442"/>
    </source>
</evidence>
<organism evidence="9 10">
    <name type="scientific">Imtechella halotolerans K1</name>
    <dbReference type="NCBI Taxonomy" id="946077"/>
    <lineage>
        <taxon>Bacteria</taxon>
        <taxon>Pseudomonadati</taxon>
        <taxon>Bacteroidota</taxon>
        <taxon>Flavobacteriia</taxon>
        <taxon>Flavobacteriales</taxon>
        <taxon>Flavobacteriaceae</taxon>
        <taxon>Imtechella</taxon>
    </lineage>
</organism>
<comment type="similarity">
    <text evidence="2">Belongs to the outer membrane factor (OMF) (TC 1.B.17) family.</text>
</comment>
<evidence type="ECO:0000256" key="3">
    <source>
        <dbReference type="ARBA" id="ARBA00022448"/>
    </source>
</evidence>